<name>X1CAV2_9ZZZZ</name>
<proteinExistence type="predicted"/>
<sequence length="53" mass="6217">MADNQKSNDDPIFEDIIKKTKTGITFPKNLRELLFEEDSEVFFKLSVPKEKNK</sequence>
<reference evidence="1" key="1">
    <citation type="journal article" date="2014" name="Front. Microbiol.">
        <title>High frequency of phylogenetically diverse reductive dehalogenase-homologous genes in deep subseafloor sedimentary metagenomes.</title>
        <authorList>
            <person name="Kawai M."/>
            <person name="Futagami T."/>
            <person name="Toyoda A."/>
            <person name="Takaki Y."/>
            <person name="Nishi S."/>
            <person name="Hori S."/>
            <person name="Arai W."/>
            <person name="Tsubouchi T."/>
            <person name="Morono Y."/>
            <person name="Uchiyama I."/>
            <person name="Ito T."/>
            <person name="Fujiyama A."/>
            <person name="Inagaki F."/>
            <person name="Takami H."/>
        </authorList>
    </citation>
    <scope>NUCLEOTIDE SEQUENCE</scope>
    <source>
        <strain evidence="1">Expedition CK06-06</strain>
    </source>
</reference>
<protein>
    <submittedName>
        <fullName evidence="1">Uncharacterized protein</fullName>
    </submittedName>
</protein>
<organism evidence="1">
    <name type="scientific">marine sediment metagenome</name>
    <dbReference type="NCBI Taxonomy" id="412755"/>
    <lineage>
        <taxon>unclassified sequences</taxon>
        <taxon>metagenomes</taxon>
        <taxon>ecological metagenomes</taxon>
    </lineage>
</organism>
<dbReference type="AlphaFoldDB" id="X1CAV2"/>
<dbReference type="EMBL" id="BART01020546">
    <property type="protein sequence ID" value="GAH04617.1"/>
    <property type="molecule type" value="Genomic_DNA"/>
</dbReference>
<feature type="non-terminal residue" evidence="1">
    <location>
        <position position="53"/>
    </location>
</feature>
<evidence type="ECO:0000313" key="1">
    <source>
        <dbReference type="EMBL" id="GAH04617.1"/>
    </source>
</evidence>
<comment type="caution">
    <text evidence="1">The sequence shown here is derived from an EMBL/GenBank/DDBJ whole genome shotgun (WGS) entry which is preliminary data.</text>
</comment>
<gene>
    <name evidence="1" type="ORF">S01H4_38146</name>
</gene>
<accession>X1CAV2</accession>